<dbReference type="RefSeq" id="WP_190312494.1">
    <property type="nucleotide sequence ID" value="NZ_JACNYL010000001.1"/>
</dbReference>
<evidence type="ECO:0000313" key="3">
    <source>
        <dbReference type="Proteomes" id="UP000651112"/>
    </source>
</evidence>
<reference evidence="2 3" key="1">
    <citation type="submission" date="2020-08" db="EMBL/GenBank/DDBJ databases">
        <title>Sphingobacterium sp. DN00404 isolated from aquaculture water.</title>
        <authorList>
            <person name="Zhang M."/>
        </authorList>
    </citation>
    <scope>NUCLEOTIDE SEQUENCE [LARGE SCALE GENOMIC DNA]</scope>
    <source>
        <strain evidence="2 3">KCTC 42746</strain>
    </source>
</reference>
<keyword evidence="2" id="KW-0575">Peroxidase</keyword>
<dbReference type="Pfam" id="PF03150">
    <property type="entry name" value="CCP_MauG"/>
    <property type="match status" value="1"/>
</dbReference>
<comment type="caution">
    <text evidence="2">The sequence shown here is derived from an EMBL/GenBank/DDBJ whole genome shotgun (WGS) entry which is preliminary data.</text>
</comment>
<proteinExistence type="predicted"/>
<dbReference type="EMBL" id="JACNYL010000001">
    <property type="protein sequence ID" value="MBD1420751.1"/>
    <property type="molecule type" value="Genomic_DNA"/>
</dbReference>
<dbReference type="GO" id="GO:0004601">
    <property type="term" value="F:peroxidase activity"/>
    <property type="evidence" value="ECO:0007669"/>
    <property type="project" value="UniProtKB-KW"/>
</dbReference>
<keyword evidence="3" id="KW-1185">Reference proteome</keyword>
<dbReference type="InterPro" id="IPR004852">
    <property type="entry name" value="Di-haem_cyt_c_peroxidsae"/>
</dbReference>
<keyword evidence="2" id="KW-0560">Oxidoreductase</keyword>
<dbReference type="Proteomes" id="UP000651112">
    <property type="component" value="Unassembled WGS sequence"/>
</dbReference>
<evidence type="ECO:0000259" key="1">
    <source>
        <dbReference type="Pfam" id="PF03150"/>
    </source>
</evidence>
<dbReference type="SUPFAM" id="SSF46626">
    <property type="entry name" value="Cytochrome c"/>
    <property type="match status" value="1"/>
</dbReference>
<organism evidence="2 3">
    <name type="scientific">Sphingobacterium chuzhouense</name>
    <dbReference type="NCBI Taxonomy" id="1742264"/>
    <lineage>
        <taxon>Bacteria</taxon>
        <taxon>Pseudomonadati</taxon>
        <taxon>Bacteroidota</taxon>
        <taxon>Sphingobacteriia</taxon>
        <taxon>Sphingobacteriales</taxon>
        <taxon>Sphingobacteriaceae</taxon>
        <taxon>Sphingobacterium</taxon>
    </lineage>
</organism>
<dbReference type="Gene3D" id="1.10.760.10">
    <property type="entry name" value="Cytochrome c-like domain"/>
    <property type="match status" value="1"/>
</dbReference>
<feature type="domain" description="Di-haem cytochrome c peroxidase" evidence="1">
    <location>
        <begin position="1"/>
        <end position="56"/>
    </location>
</feature>
<accession>A0ABR7XNJ9</accession>
<name>A0ABR7XNJ9_9SPHI</name>
<gene>
    <name evidence="2" type="ORF">H8B21_04110</name>
</gene>
<evidence type="ECO:0000313" key="2">
    <source>
        <dbReference type="EMBL" id="MBD1420751.1"/>
    </source>
</evidence>
<sequence length="66" mass="7739">MLFYETRLSARNTVSCVCCHKQQYAFADNRRYSTGHDGRLTTRNAMALVNLLWVKQFPHFQILSTK</sequence>
<protein>
    <submittedName>
        <fullName evidence="2">Cytochrome-c peroxidase</fullName>
    </submittedName>
</protein>
<dbReference type="InterPro" id="IPR036909">
    <property type="entry name" value="Cyt_c-like_dom_sf"/>
</dbReference>